<dbReference type="EMBL" id="QUTI01061670">
    <property type="protein sequence ID" value="RLN89953.1"/>
    <property type="molecule type" value="Genomic_DNA"/>
</dbReference>
<reference evidence="1 2" key="1">
    <citation type="journal article" date="2018" name="J. Invertebr. Pathol.">
        <title>New genotyping method for the causative agent of crayfish plague (Aphanomyces astaci) based on whole genome data.</title>
        <authorList>
            <person name="Minardi D."/>
            <person name="Studholme D.J."/>
            <person name="van der Giezen M."/>
            <person name="Pretto T."/>
            <person name="Oidtmann B."/>
        </authorList>
    </citation>
    <scope>NUCLEOTIDE SEQUENCE [LARGE SCALE GENOMIC DNA]</scope>
    <source>
        <strain evidence="1 2">KB13</strain>
    </source>
</reference>
<protein>
    <submittedName>
        <fullName evidence="1">Uncharacterized protein</fullName>
    </submittedName>
</protein>
<dbReference type="AlphaFoldDB" id="A0A9X8DJR9"/>
<gene>
    <name evidence="1" type="ORF">DYB28_006093</name>
</gene>
<organism evidence="1 2">
    <name type="scientific">Aphanomyces astaci</name>
    <name type="common">Crayfish plague agent</name>
    <dbReference type="NCBI Taxonomy" id="112090"/>
    <lineage>
        <taxon>Eukaryota</taxon>
        <taxon>Sar</taxon>
        <taxon>Stramenopiles</taxon>
        <taxon>Oomycota</taxon>
        <taxon>Saprolegniomycetes</taxon>
        <taxon>Saprolegniales</taxon>
        <taxon>Verrucalvaceae</taxon>
        <taxon>Aphanomyces</taxon>
    </lineage>
</organism>
<dbReference type="Proteomes" id="UP000275652">
    <property type="component" value="Unassembled WGS sequence"/>
</dbReference>
<proteinExistence type="predicted"/>
<evidence type="ECO:0000313" key="1">
    <source>
        <dbReference type="EMBL" id="RLN89953.1"/>
    </source>
</evidence>
<name>A0A9X8DJR9_APHAT</name>
<evidence type="ECO:0000313" key="2">
    <source>
        <dbReference type="Proteomes" id="UP000275652"/>
    </source>
</evidence>
<comment type="caution">
    <text evidence="1">The sequence shown here is derived from an EMBL/GenBank/DDBJ whole genome shotgun (WGS) entry which is preliminary data.</text>
</comment>
<sequence length="87" mass="10078">MYTRESRNMRQSVDTAIVHRQFQWSPYLPTRDMMTAKMSESTAVVIESTMGHSLTQTDDMDGMAVELNPWNTLLRNRKAMICLISCF</sequence>
<accession>A0A9X8DJR9</accession>